<organism evidence="1">
    <name type="scientific">marine metagenome</name>
    <dbReference type="NCBI Taxonomy" id="408172"/>
    <lineage>
        <taxon>unclassified sequences</taxon>
        <taxon>metagenomes</taxon>
        <taxon>ecological metagenomes</taxon>
    </lineage>
</organism>
<dbReference type="EMBL" id="UINC01000978">
    <property type="protein sequence ID" value="SUZ66194.1"/>
    <property type="molecule type" value="Genomic_DNA"/>
</dbReference>
<evidence type="ECO:0000313" key="1">
    <source>
        <dbReference type="EMBL" id="SUZ66194.1"/>
    </source>
</evidence>
<dbReference type="AlphaFoldDB" id="A0A381PHT9"/>
<reference evidence="1" key="1">
    <citation type="submission" date="2018-05" db="EMBL/GenBank/DDBJ databases">
        <authorList>
            <person name="Lanie J.A."/>
            <person name="Ng W.-L."/>
            <person name="Kazmierczak K.M."/>
            <person name="Andrzejewski T.M."/>
            <person name="Davidsen T.M."/>
            <person name="Wayne K.J."/>
            <person name="Tettelin H."/>
            <person name="Glass J.I."/>
            <person name="Rusch D."/>
            <person name="Podicherti R."/>
            <person name="Tsui H.-C.T."/>
            <person name="Winkler M.E."/>
        </authorList>
    </citation>
    <scope>NUCLEOTIDE SEQUENCE</scope>
</reference>
<accession>A0A381PHT9</accession>
<name>A0A381PHT9_9ZZZZ</name>
<proteinExistence type="predicted"/>
<sequence>MDAVVATLIGSIGWVLRNIDFLSIVDVTQRDRRGVRFGDSFTGPSLFPKNG</sequence>
<protein>
    <submittedName>
        <fullName evidence="1">Uncharacterized protein</fullName>
    </submittedName>
</protein>
<gene>
    <name evidence="1" type="ORF">METZ01_LOCUS19048</name>
</gene>